<protein>
    <submittedName>
        <fullName evidence="1">Uncharacterized protein</fullName>
    </submittedName>
</protein>
<evidence type="ECO:0000313" key="2">
    <source>
        <dbReference type="Proteomes" id="UP000324222"/>
    </source>
</evidence>
<evidence type="ECO:0000313" key="1">
    <source>
        <dbReference type="EMBL" id="MPC65993.1"/>
    </source>
</evidence>
<name>A0A5B7H796_PORTR</name>
<keyword evidence="2" id="KW-1185">Reference proteome</keyword>
<organism evidence="1 2">
    <name type="scientific">Portunus trituberculatus</name>
    <name type="common">Swimming crab</name>
    <name type="synonym">Neptunus trituberculatus</name>
    <dbReference type="NCBI Taxonomy" id="210409"/>
    <lineage>
        <taxon>Eukaryota</taxon>
        <taxon>Metazoa</taxon>
        <taxon>Ecdysozoa</taxon>
        <taxon>Arthropoda</taxon>
        <taxon>Crustacea</taxon>
        <taxon>Multicrustacea</taxon>
        <taxon>Malacostraca</taxon>
        <taxon>Eumalacostraca</taxon>
        <taxon>Eucarida</taxon>
        <taxon>Decapoda</taxon>
        <taxon>Pleocyemata</taxon>
        <taxon>Brachyura</taxon>
        <taxon>Eubrachyura</taxon>
        <taxon>Portunoidea</taxon>
        <taxon>Portunidae</taxon>
        <taxon>Portuninae</taxon>
        <taxon>Portunus</taxon>
    </lineage>
</organism>
<comment type="caution">
    <text evidence="1">The sequence shown here is derived from an EMBL/GenBank/DDBJ whole genome shotgun (WGS) entry which is preliminary data.</text>
</comment>
<reference evidence="1 2" key="1">
    <citation type="submission" date="2019-05" db="EMBL/GenBank/DDBJ databases">
        <title>Another draft genome of Portunus trituberculatus and its Hox gene families provides insights of decapod evolution.</title>
        <authorList>
            <person name="Jeong J.-H."/>
            <person name="Song I."/>
            <person name="Kim S."/>
            <person name="Choi T."/>
            <person name="Kim D."/>
            <person name="Ryu S."/>
            <person name="Kim W."/>
        </authorList>
    </citation>
    <scope>NUCLEOTIDE SEQUENCE [LARGE SCALE GENOMIC DNA]</scope>
    <source>
        <tissue evidence="1">Muscle</tissue>
    </source>
</reference>
<accession>A0A5B7H796</accession>
<dbReference type="AlphaFoldDB" id="A0A5B7H796"/>
<dbReference type="EMBL" id="VSRR010024131">
    <property type="protein sequence ID" value="MPC65993.1"/>
    <property type="molecule type" value="Genomic_DNA"/>
</dbReference>
<sequence>MRVSESFASRVVGVVVGGYRTPSPPTPSLDTVGLGAPSGYPTPPLFLLRLDLPADPAPPAGLCGAALGGEALGPPLEISWGPWGPWGVVLPSSGP</sequence>
<dbReference type="Proteomes" id="UP000324222">
    <property type="component" value="Unassembled WGS sequence"/>
</dbReference>
<proteinExistence type="predicted"/>
<gene>
    <name evidence="1" type="ORF">E2C01_060136</name>
</gene>